<protein>
    <submittedName>
        <fullName evidence="1">Uncharacterized protein</fullName>
    </submittedName>
</protein>
<sequence length="81" mass="8389">MAELLAPEQGLLLLDCFAGIALGGHQLAAGYQHMILVLKECTRLPGALVAAGKNSLSVYGVDGVVAGFLFGCHSVGLFRFA</sequence>
<comment type="caution">
    <text evidence="1">The sequence shown here is derived from an EMBL/GenBank/DDBJ whole genome shotgun (WGS) entry which is preliminary data.</text>
</comment>
<keyword evidence="2" id="KW-1185">Reference proteome</keyword>
<reference evidence="1 2" key="1">
    <citation type="submission" date="2019-04" db="EMBL/GenBank/DDBJ databases">
        <authorList>
            <person name="Li J."/>
        </authorList>
    </citation>
    <scope>NUCLEOTIDE SEQUENCE [LARGE SCALE GENOMIC DNA]</scope>
    <source>
        <strain evidence="1 2">KCTC 42687</strain>
    </source>
</reference>
<dbReference type="EMBL" id="SUNI01000044">
    <property type="protein sequence ID" value="TJZ89037.1"/>
    <property type="molecule type" value="Genomic_DNA"/>
</dbReference>
<organism evidence="1 2">
    <name type="scientific">Paracoccus gahaiensis</name>
    <dbReference type="NCBI Taxonomy" id="1706839"/>
    <lineage>
        <taxon>Bacteria</taxon>
        <taxon>Pseudomonadati</taxon>
        <taxon>Pseudomonadota</taxon>
        <taxon>Alphaproteobacteria</taxon>
        <taxon>Rhodobacterales</taxon>
        <taxon>Paracoccaceae</taxon>
        <taxon>Paracoccus</taxon>
    </lineage>
</organism>
<proteinExistence type="predicted"/>
<dbReference type="Proteomes" id="UP000309747">
    <property type="component" value="Unassembled WGS sequence"/>
</dbReference>
<dbReference type="AlphaFoldDB" id="A0A4U0R2W4"/>
<accession>A0A4U0R2W4</accession>
<dbReference type="RefSeq" id="WP_136887711.1">
    <property type="nucleotide sequence ID" value="NZ_SUNI01000044.1"/>
</dbReference>
<name>A0A4U0R2W4_9RHOB</name>
<evidence type="ECO:0000313" key="1">
    <source>
        <dbReference type="EMBL" id="TJZ89037.1"/>
    </source>
</evidence>
<dbReference type="OrthoDB" id="9807744at2"/>
<evidence type="ECO:0000313" key="2">
    <source>
        <dbReference type="Proteomes" id="UP000309747"/>
    </source>
</evidence>
<gene>
    <name evidence="1" type="ORF">FA743_19400</name>
</gene>